<feature type="region of interest" description="Disordered" evidence="1">
    <location>
        <begin position="227"/>
        <end position="263"/>
    </location>
</feature>
<dbReference type="AlphaFoldDB" id="A0A8E2DLQ9"/>
<dbReference type="Pfam" id="PF08549">
    <property type="entry name" value="SWI-SNF_Ssr4_N"/>
    <property type="match status" value="1"/>
</dbReference>
<gene>
    <name evidence="3" type="ORF">OBBRIDRAFT_750641</name>
</gene>
<sequence length="367" mass="40533">MASIQQMQQDGLCLQYPENLPPNASLSQEMALNMLVRATQLAQHTPFVWRYIDKPAGESEPADGQLFLIFAMPNVPFPADGIRYQDQEQRYVLPAGSGRELEVLEVRHGFIPGSPDPAAFRVRRRYRLSKGGHPQLVLVHYSRGQPIPIIPAMNTPVRSYPLRPPHDDSAMFVMGPKMGQKVYPNGAGGAGPIPIPPPDRQTSMPPPMNFGGAVGVGATSQALLAAQNQSMEALERRSRERSGSMSTRQPQTRVIEEEEEADDSDLVSTRSLALARYRRNHEFMNEVFMYAAFGKQNPVPERPSPYSSIFKQPALDEKVAKLTAEVEELQAASAKRRAARESAEVTEIADVSMESLGTSIHMDILAT</sequence>
<evidence type="ECO:0000256" key="1">
    <source>
        <dbReference type="SAM" id="MobiDB-lite"/>
    </source>
</evidence>
<reference evidence="3 4" key="1">
    <citation type="submission" date="2016-07" db="EMBL/GenBank/DDBJ databases">
        <title>Draft genome of the white-rot fungus Obba rivulosa 3A-2.</title>
        <authorList>
            <consortium name="DOE Joint Genome Institute"/>
            <person name="Miettinen O."/>
            <person name="Riley R."/>
            <person name="Acob R."/>
            <person name="Barry K."/>
            <person name="Cullen D."/>
            <person name="De Vries R."/>
            <person name="Hainaut M."/>
            <person name="Hatakka A."/>
            <person name="Henrissat B."/>
            <person name="Hilden K."/>
            <person name="Kuo R."/>
            <person name="Labutti K."/>
            <person name="Lipzen A."/>
            <person name="Makela M.R."/>
            <person name="Sandor L."/>
            <person name="Spatafora J.W."/>
            <person name="Grigoriev I.V."/>
            <person name="Hibbett D.S."/>
        </authorList>
    </citation>
    <scope>NUCLEOTIDE SEQUENCE [LARGE SCALE GENOMIC DNA]</scope>
    <source>
        <strain evidence="3 4">3A-2</strain>
    </source>
</reference>
<feature type="compositionally biased region" description="Basic and acidic residues" evidence="1">
    <location>
        <begin position="233"/>
        <end position="242"/>
    </location>
</feature>
<dbReference type="GO" id="GO:0006338">
    <property type="term" value="P:chromatin remodeling"/>
    <property type="evidence" value="ECO:0007669"/>
    <property type="project" value="InterPro"/>
</dbReference>
<dbReference type="EMBL" id="KV722363">
    <property type="protein sequence ID" value="OCH92815.1"/>
    <property type="molecule type" value="Genomic_DNA"/>
</dbReference>
<proteinExistence type="predicted"/>
<name>A0A8E2DLQ9_9APHY</name>
<evidence type="ECO:0000313" key="4">
    <source>
        <dbReference type="Proteomes" id="UP000250043"/>
    </source>
</evidence>
<keyword evidence="4" id="KW-1185">Reference proteome</keyword>
<dbReference type="OrthoDB" id="5321006at2759"/>
<protein>
    <recommendedName>
        <fullName evidence="2">SWI/SNF and RSC complexes subunit Ssr4 N-terminal domain-containing protein</fullName>
    </recommendedName>
</protein>
<dbReference type="InterPro" id="IPR013859">
    <property type="entry name" value="Ssr4_N"/>
</dbReference>
<feature type="domain" description="SWI/SNF and RSC complexes subunit Ssr4 N-terminal" evidence="2">
    <location>
        <begin position="21"/>
        <end position="158"/>
    </location>
</feature>
<accession>A0A8E2DLQ9</accession>
<evidence type="ECO:0000313" key="3">
    <source>
        <dbReference type="EMBL" id="OCH92815.1"/>
    </source>
</evidence>
<evidence type="ECO:0000259" key="2">
    <source>
        <dbReference type="Pfam" id="PF08549"/>
    </source>
</evidence>
<dbReference type="Proteomes" id="UP000250043">
    <property type="component" value="Unassembled WGS sequence"/>
</dbReference>
<organism evidence="3 4">
    <name type="scientific">Obba rivulosa</name>
    <dbReference type="NCBI Taxonomy" id="1052685"/>
    <lineage>
        <taxon>Eukaryota</taxon>
        <taxon>Fungi</taxon>
        <taxon>Dikarya</taxon>
        <taxon>Basidiomycota</taxon>
        <taxon>Agaricomycotina</taxon>
        <taxon>Agaricomycetes</taxon>
        <taxon>Polyporales</taxon>
        <taxon>Gelatoporiaceae</taxon>
        <taxon>Obba</taxon>
    </lineage>
</organism>